<dbReference type="Gene3D" id="3.30.70.270">
    <property type="match status" value="2"/>
</dbReference>
<dbReference type="Pfam" id="PF13456">
    <property type="entry name" value="RVT_3"/>
    <property type="match status" value="1"/>
</dbReference>
<dbReference type="InterPro" id="IPR043128">
    <property type="entry name" value="Rev_trsase/Diguanyl_cyclase"/>
</dbReference>
<proteinExistence type="predicted"/>
<evidence type="ECO:0000259" key="1">
    <source>
        <dbReference type="PROSITE" id="PS50174"/>
    </source>
</evidence>
<feature type="domain" description="G-patch" evidence="1">
    <location>
        <begin position="120"/>
        <end position="166"/>
    </location>
</feature>
<organism evidence="3 4">
    <name type="scientific">Punica granatum</name>
    <name type="common">Pomegranate</name>
    <dbReference type="NCBI Taxonomy" id="22663"/>
    <lineage>
        <taxon>Eukaryota</taxon>
        <taxon>Viridiplantae</taxon>
        <taxon>Streptophyta</taxon>
        <taxon>Embryophyta</taxon>
        <taxon>Tracheophyta</taxon>
        <taxon>Spermatophyta</taxon>
        <taxon>Magnoliopsida</taxon>
        <taxon>eudicotyledons</taxon>
        <taxon>Gunneridae</taxon>
        <taxon>Pentapetalae</taxon>
        <taxon>rosids</taxon>
        <taxon>malvids</taxon>
        <taxon>Myrtales</taxon>
        <taxon>Lythraceae</taxon>
        <taxon>Punica</taxon>
    </lineage>
</organism>
<dbReference type="PROSITE" id="PS50174">
    <property type="entry name" value="G_PATCH"/>
    <property type="match status" value="1"/>
</dbReference>
<evidence type="ECO:0000259" key="2">
    <source>
        <dbReference type="PROSITE" id="PS50879"/>
    </source>
</evidence>
<dbReference type="InterPro" id="IPR000467">
    <property type="entry name" value="G_patch_dom"/>
</dbReference>
<dbReference type="SUPFAM" id="SSF56672">
    <property type="entry name" value="DNA/RNA polymerases"/>
    <property type="match status" value="1"/>
</dbReference>
<evidence type="ECO:0000313" key="3">
    <source>
        <dbReference type="EMBL" id="PKI71955.1"/>
    </source>
</evidence>
<dbReference type="Pfam" id="PF01585">
    <property type="entry name" value="G-patch"/>
    <property type="match status" value="1"/>
</dbReference>
<evidence type="ECO:0008006" key="5">
    <source>
        <dbReference type="Google" id="ProtNLM"/>
    </source>
</evidence>
<dbReference type="STRING" id="22663.A0A2I0KU07"/>
<dbReference type="GO" id="GO:0003676">
    <property type="term" value="F:nucleic acid binding"/>
    <property type="evidence" value="ECO:0007669"/>
    <property type="project" value="InterPro"/>
</dbReference>
<dbReference type="FunFam" id="3.30.70.270:FF:000063">
    <property type="entry name" value="Zinc knuckle domaincontaining protein"/>
    <property type="match status" value="1"/>
</dbReference>
<feature type="domain" description="RNase H type-1" evidence="2">
    <location>
        <begin position="595"/>
        <end position="727"/>
    </location>
</feature>
<accession>A0A2I0KU07</accession>
<protein>
    <recommendedName>
        <fullName evidence="5">G-patch domain-containing protein</fullName>
    </recommendedName>
</protein>
<dbReference type="InterPro" id="IPR043502">
    <property type="entry name" value="DNA/RNA_pol_sf"/>
</dbReference>
<sequence>MGVTCLGRVYESSAAKDKGKAPAVKVGAAPESSPFSSKKMNVDLNRVRPSKTAVRAFDGSHREFIVEEKLITVKGEEDYAIYKETAVPYISVGDDENLPFHSFETISVIRDYGESGPSRADRMIGKVLLRNNYIPGTGLGVRGQGFNRPIEVEEYKHRRGLGFRPSCHEIIEARRGKHLHRLAVHYGRLNRGSPVPPLSHFFPGPSRTIGGTLDGPSSDFDDTPATPSAVYAVTEEISSGLHSNPNPRHFDSNLSREHLGKPQPVYFGEGLPEDSQVPEIEESLRRLEDHQITSVEPTEEINVGTEEGPRTLKIGTAFDPTQRTRMIDFLKEYQEAFACSYADMPGLDPSIVEHFLPLDTEKLPPKRQQLRRQRASLLLRIKEEVVKQINAGFLEVCNYSEWVANIVPVEKKDGRNAGATYQRAIVTLFHDMMHKEVEVYVDDMIAKSKEGEDHLVNLKRLFDSLKEYKLRLNPAKCTFGARSGKLLGFVVSERGIEVDSDKVKAIKELPSPSTVREVRGFLGRLNYIARFIANLTDKCQPLFRLLRKNAAMERDHECQKAFDTIKAYLIQPPILVPPVLNRPLILYLTVDEEKEEPTWKMYFDGAVNSVGSGVGAVLISSDGRHYPVAAKVDFSCTNNVAEYEACILCLQAAIDFKVKELEVFGDSMLTFFQTLGEWKTKDTKLVPYHEYLEELAKNFEKISFTYTPRAKNQFADALATLASMASISEGNIVKTLEIEVAKGPAHCNTIEASEAKPWYEDIKNFLQTGQYPLFADRRYRKTLRCLAMHYFLS</sequence>
<dbReference type="InterPro" id="IPR000477">
    <property type="entry name" value="RT_dom"/>
</dbReference>
<dbReference type="InterPro" id="IPR002156">
    <property type="entry name" value="RNaseH_domain"/>
</dbReference>
<dbReference type="Pfam" id="PF00078">
    <property type="entry name" value="RVT_1"/>
    <property type="match status" value="1"/>
</dbReference>
<dbReference type="InterPro" id="IPR036397">
    <property type="entry name" value="RNaseH_sf"/>
</dbReference>
<gene>
    <name evidence="3" type="ORF">CRG98_007638</name>
</gene>
<feature type="non-terminal residue" evidence="3">
    <location>
        <position position="793"/>
    </location>
</feature>
<evidence type="ECO:0000313" key="4">
    <source>
        <dbReference type="Proteomes" id="UP000233551"/>
    </source>
</evidence>
<dbReference type="PROSITE" id="PS50879">
    <property type="entry name" value="RNASE_H_1"/>
    <property type="match status" value="1"/>
</dbReference>
<comment type="caution">
    <text evidence="3">The sequence shown here is derived from an EMBL/GenBank/DDBJ whole genome shotgun (WGS) entry which is preliminary data.</text>
</comment>
<dbReference type="Proteomes" id="UP000233551">
    <property type="component" value="Unassembled WGS sequence"/>
</dbReference>
<name>A0A2I0KU07_PUNGR</name>
<dbReference type="AlphaFoldDB" id="A0A2I0KU07"/>
<dbReference type="GO" id="GO:0004523">
    <property type="term" value="F:RNA-DNA hybrid ribonuclease activity"/>
    <property type="evidence" value="ECO:0007669"/>
    <property type="project" value="InterPro"/>
</dbReference>
<dbReference type="PANTHER" id="PTHR48475">
    <property type="entry name" value="RIBONUCLEASE H"/>
    <property type="match status" value="1"/>
</dbReference>
<dbReference type="SMART" id="SM00443">
    <property type="entry name" value="G_patch"/>
    <property type="match status" value="1"/>
</dbReference>
<dbReference type="Gene3D" id="3.10.10.10">
    <property type="entry name" value="HIV Type 1 Reverse Transcriptase, subunit A, domain 1"/>
    <property type="match status" value="1"/>
</dbReference>
<keyword evidence="4" id="KW-1185">Reference proteome</keyword>
<dbReference type="CDD" id="cd09279">
    <property type="entry name" value="RNase_HI_like"/>
    <property type="match status" value="1"/>
</dbReference>
<dbReference type="CDD" id="cd01647">
    <property type="entry name" value="RT_LTR"/>
    <property type="match status" value="1"/>
</dbReference>
<dbReference type="EMBL" id="PGOL01000346">
    <property type="protein sequence ID" value="PKI71955.1"/>
    <property type="molecule type" value="Genomic_DNA"/>
</dbReference>
<dbReference type="Gene3D" id="3.30.420.10">
    <property type="entry name" value="Ribonuclease H-like superfamily/Ribonuclease H"/>
    <property type="match status" value="1"/>
</dbReference>
<dbReference type="PANTHER" id="PTHR48475:SF1">
    <property type="entry name" value="RNASE H TYPE-1 DOMAIN-CONTAINING PROTEIN"/>
    <property type="match status" value="1"/>
</dbReference>
<reference evidence="3 4" key="1">
    <citation type="submission" date="2017-11" db="EMBL/GenBank/DDBJ databases">
        <title>De-novo sequencing of pomegranate (Punica granatum L.) genome.</title>
        <authorList>
            <person name="Akparov Z."/>
            <person name="Amiraslanov A."/>
            <person name="Hajiyeva S."/>
            <person name="Abbasov M."/>
            <person name="Kaur K."/>
            <person name="Hamwieh A."/>
            <person name="Solovyev V."/>
            <person name="Salamov A."/>
            <person name="Braich B."/>
            <person name="Kosarev P."/>
            <person name="Mahmoud A."/>
            <person name="Hajiyev E."/>
            <person name="Babayeva S."/>
            <person name="Izzatullayeva V."/>
            <person name="Mammadov A."/>
            <person name="Mammadov A."/>
            <person name="Sharifova S."/>
            <person name="Ojaghi J."/>
            <person name="Eynullazada K."/>
            <person name="Bayramov B."/>
            <person name="Abdulazimova A."/>
            <person name="Shahmuradov I."/>
        </authorList>
    </citation>
    <scope>NUCLEOTIDE SEQUENCE [LARGE SCALE GENOMIC DNA]</scope>
    <source>
        <strain evidence="4">cv. AG2017</strain>
        <tissue evidence="3">Leaf</tissue>
    </source>
</reference>